<gene>
    <name evidence="1" type="ORF">JFN93_11375</name>
</gene>
<evidence type="ECO:0000313" key="2">
    <source>
        <dbReference type="Proteomes" id="UP000636888"/>
    </source>
</evidence>
<organism evidence="1 2">
    <name type="scientific">Geomesophilobacter sediminis</name>
    <dbReference type="NCBI Taxonomy" id="2798584"/>
    <lineage>
        <taxon>Bacteria</taxon>
        <taxon>Pseudomonadati</taxon>
        <taxon>Thermodesulfobacteriota</taxon>
        <taxon>Desulfuromonadia</taxon>
        <taxon>Geobacterales</taxon>
        <taxon>Geobacteraceae</taxon>
        <taxon>Geomesophilobacter</taxon>
    </lineage>
</organism>
<sequence>MGGGKKNPAYDKACAFAIRIVNAYRHLTEEHREYVMSKQLLKSGTLIGANLAEANGAISWAELSAKVSIPYKESQETKYWLWLLKETNYINDKAFDSLFNDLNELAAILYIILRKTRFRKNAANNSLPPSTT</sequence>
<comment type="caution">
    <text evidence="1">The sequence shown here is derived from an EMBL/GenBank/DDBJ whole genome shotgun (WGS) entry which is preliminary data.</text>
</comment>
<dbReference type="InterPro" id="IPR012657">
    <property type="entry name" value="23S_rRNA-intervening_sequence"/>
</dbReference>
<reference evidence="1" key="1">
    <citation type="submission" date="2020-12" db="EMBL/GenBank/DDBJ databases">
        <title>Geomonas sp. Red875, isolated from river sediment.</title>
        <authorList>
            <person name="Xu Z."/>
            <person name="Zhang Z."/>
            <person name="Masuda Y."/>
            <person name="Itoh H."/>
            <person name="Senoo K."/>
        </authorList>
    </citation>
    <scope>NUCLEOTIDE SEQUENCE</scope>
    <source>
        <strain evidence="1">Red875</strain>
    </source>
</reference>
<accession>A0A8J7IYM7</accession>
<name>A0A8J7IYM7_9BACT</name>
<dbReference type="PANTHER" id="PTHR38471">
    <property type="entry name" value="FOUR HELIX BUNDLE PROTEIN"/>
    <property type="match status" value="1"/>
</dbReference>
<dbReference type="RefSeq" id="WP_199384198.1">
    <property type="nucleotide sequence ID" value="NZ_JAEMHM010000008.1"/>
</dbReference>
<protein>
    <submittedName>
        <fullName evidence="1">Four helix bundle protein</fullName>
    </submittedName>
</protein>
<dbReference type="Gene3D" id="1.20.1440.60">
    <property type="entry name" value="23S rRNA-intervening sequence"/>
    <property type="match status" value="1"/>
</dbReference>
<dbReference type="Pfam" id="PF05635">
    <property type="entry name" value="23S_rRNA_IVP"/>
    <property type="match status" value="1"/>
</dbReference>
<dbReference type="PANTHER" id="PTHR38471:SF2">
    <property type="entry name" value="FOUR HELIX BUNDLE PROTEIN"/>
    <property type="match status" value="1"/>
</dbReference>
<dbReference type="SUPFAM" id="SSF158446">
    <property type="entry name" value="IVS-encoded protein-like"/>
    <property type="match status" value="1"/>
</dbReference>
<dbReference type="InterPro" id="IPR036583">
    <property type="entry name" value="23S_rRNA_IVS_sf"/>
</dbReference>
<dbReference type="Proteomes" id="UP000636888">
    <property type="component" value="Unassembled WGS sequence"/>
</dbReference>
<proteinExistence type="predicted"/>
<dbReference type="PIRSF" id="PIRSF035652">
    <property type="entry name" value="CHP02436"/>
    <property type="match status" value="1"/>
</dbReference>
<dbReference type="AlphaFoldDB" id="A0A8J7IYM7"/>
<keyword evidence="2" id="KW-1185">Reference proteome</keyword>
<dbReference type="EMBL" id="JAEMHM010000008">
    <property type="protein sequence ID" value="MBJ6725312.1"/>
    <property type="molecule type" value="Genomic_DNA"/>
</dbReference>
<evidence type="ECO:0000313" key="1">
    <source>
        <dbReference type="EMBL" id="MBJ6725312.1"/>
    </source>
</evidence>
<dbReference type="NCBIfam" id="TIGR02436">
    <property type="entry name" value="four helix bundle protein"/>
    <property type="match status" value="1"/>
</dbReference>